<feature type="compositionally biased region" description="Polar residues" evidence="1">
    <location>
        <begin position="192"/>
        <end position="201"/>
    </location>
</feature>
<keyword evidence="4" id="KW-1185">Reference proteome</keyword>
<dbReference type="EMBL" id="GL891304">
    <property type="protein sequence ID" value="EGO58218.1"/>
    <property type="molecule type" value="Genomic_DNA"/>
</dbReference>
<evidence type="ECO:0000256" key="1">
    <source>
        <dbReference type="SAM" id="MobiDB-lite"/>
    </source>
</evidence>
<accession>F8MKD7</accession>
<evidence type="ECO:0000313" key="3">
    <source>
        <dbReference type="EMBL" id="EGO58218.1"/>
    </source>
</evidence>
<protein>
    <recommendedName>
        <fullName evidence="5">PLC-like phosphodiesterase</fullName>
    </recommendedName>
</protein>
<dbReference type="AlphaFoldDB" id="F8MKD7"/>
<gene>
    <name evidence="3" type="ORF">NEUTE1DRAFT_63869</name>
</gene>
<dbReference type="RefSeq" id="XP_009851273.1">
    <property type="nucleotide sequence ID" value="XM_009852971.1"/>
</dbReference>
<evidence type="ECO:0000313" key="4">
    <source>
        <dbReference type="Proteomes" id="UP000008065"/>
    </source>
</evidence>
<sequence>MAVLFWVLHLLFFSLLTDLTTGNPLSTSPSPSQPGEEEDSFSSVADLALQKILGDGRQIFGTFPSSFNKSAASKRRAQWMTPLPDSLPLTRLRAIPGTHDSATWNFTTETRNSIPSNPSYLPAEWFRCQKKSILESLEAGVRFFDLRTQPAHTPLTPHKSNASFIPSLQPRPPAASSTRHTPSRPLWETPVARSSSSNASTCPTCLSINSWLYRDSTFLLAYGRRTIEGLSWFITNLTWVTEIRARE</sequence>
<dbReference type="Gene3D" id="3.20.20.190">
    <property type="entry name" value="Phosphatidylinositol (PI) phosphodiesterase"/>
    <property type="match status" value="1"/>
</dbReference>
<dbReference type="SUPFAM" id="SSF51695">
    <property type="entry name" value="PLC-like phosphodiesterases"/>
    <property type="match status" value="1"/>
</dbReference>
<evidence type="ECO:0008006" key="5">
    <source>
        <dbReference type="Google" id="ProtNLM"/>
    </source>
</evidence>
<name>F8MKD7_NEUT8</name>
<feature type="region of interest" description="Disordered" evidence="1">
    <location>
        <begin position="152"/>
        <end position="201"/>
    </location>
</feature>
<feature type="chain" id="PRO_5003374999" description="PLC-like phosphodiesterase" evidence="2">
    <location>
        <begin position="23"/>
        <end position="247"/>
    </location>
</feature>
<dbReference type="VEuPathDB" id="FungiDB:NEUTE1DRAFT_63869"/>
<dbReference type="KEGG" id="nte:NEUTE1DRAFT63869"/>
<dbReference type="GO" id="GO:0008081">
    <property type="term" value="F:phosphoric diester hydrolase activity"/>
    <property type="evidence" value="ECO:0007669"/>
    <property type="project" value="InterPro"/>
</dbReference>
<dbReference type="InterPro" id="IPR051057">
    <property type="entry name" value="PI-PLC_domain"/>
</dbReference>
<dbReference type="PANTHER" id="PTHR13593:SF116">
    <property type="entry name" value="PLC-LIKE PHOSPHODIESTERASE"/>
    <property type="match status" value="1"/>
</dbReference>
<dbReference type="InterPro" id="IPR017946">
    <property type="entry name" value="PLC-like_Pdiesterase_TIM-brl"/>
</dbReference>
<dbReference type="GO" id="GO:0006629">
    <property type="term" value="P:lipid metabolic process"/>
    <property type="evidence" value="ECO:0007669"/>
    <property type="project" value="InterPro"/>
</dbReference>
<dbReference type="Proteomes" id="UP000008065">
    <property type="component" value="Unassembled WGS sequence"/>
</dbReference>
<dbReference type="GeneID" id="20829035"/>
<dbReference type="OrthoDB" id="1046782at2759"/>
<keyword evidence="2" id="KW-0732">Signal</keyword>
<evidence type="ECO:0000256" key="2">
    <source>
        <dbReference type="SAM" id="SignalP"/>
    </source>
</evidence>
<dbReference type="HOGENOM" id="CLU_1124835_0_0_1"/>
<dbReference type="PANTHER" id="PTHR13593">
    <property type="match status" value="1"/>
</dbReference>
<reference evidence="4" key="1">
    <citation type="journal article" date="2011" name="Genetics">
        <title>Massive changes in genome architecture accompany the transition to self-fertility in the filamentous fungus Neurospora tetrasperma.</title>
        <authorList>
            <person name="Ellison C.E."/>
            <person name="Stajich J.E."/>
            <person name="Jacobson D.J."/>
            <person name="Natvig D.O."/>
            <person name="Lapidus A."/>
            <person name="Foster B."/>
            <person name="Aerts A."/>
            <person name="Riley R."/>
            <person name="Lindquist E.A."/>
            <person name="Grigoriev I.V."/>
            <person name="Taylor J.W."/>
        </authorList>
    </citation>
    <scope>NUCLEOTIDE SEQUENCE [LARGE SCALE GENOMIC DNA]</scope>
    <source>
        <strain evidence="4">FGSC 2508 / P0657</strain>
    </source>
</reference>
<proteinExistence type="predicted"/>
<organism evidence="3 4">
    <name type="scientific">Neurospora tetrasperma (strain FGSC 2508 / ATCC MYA-4615 / P0657)</name>
    <dbReference type="NCBI Taxonomy" id="510951"/>
    <lineage>
        <taxon>Eukaryota</taxon>
        <taxon>Fungi</taxon>
        <taxon>Dikarya</taxon>
        <taxon>Ascomycota</taxon>
        <taxon>Pezizomycotina</taxon>
        <taxon>Sordariomycetes</taxon>
        <taxon>Sordariomycetidae</taxon>
        <taxon>Sordariales</taxon>
        <taxon>Sordariaceae</taxon>
        <taxon>Neurospora</taxon>
    </lineage>
</organism>
<feature type="signal peptide" evidence="2">
    <location>
        <begin position="1"/>
        <end position="22"/>
    </location>
</feature>